<name>K2RTC7_MACPH</name>
<dbReference type="OrthoDB" id="10252740at2759"/>
<sequence>MHCSSIASVVGSFDEYVVNYSSSMRSQGSHRALRIYKRWPPSCSTDYGKKNKRLPSNIIFYRDDLSERQYHEVCETEAKAIEKAWMALKASAIQQEKVRLFKSTSAAWRSILRSPDHTTSGIRLKMEGTRVGRYLGIRTLMTRFSGLSQKGRVLRRRARRVNDGFFRMLFGVSLGDPMHGSAESGGILRTKRCARR</sequence>
<dbReference type="InterPro" id="IPR003165">
    <property type="entry name" value="Piwi"/>
</dbReference>
<dbReference type="InterPro" id="IPR012337">
    <property type="entry name" value="RNaseH-like_sf"/>
</dbReference>
<proteinExistence type="predicted"/>
<dbReference type="HOGENOM" id="CLU_1390479_0_0_1"/>
<dbReference type="Proteomes" id="UP000007129">
    <property type="component" value="Unassembled WGS sequence"/>
</dbReference>
<gene>
    <name evidence="2" type="ORF">MPH_04688</name>
</gene>
<accession>K2RTC7</accession>
<dbReference type="EMBL" id="AHHD01000218">
    <property type="protein sequence ID" value="EKG17998.1"/>
    <property type="molecule type" value="Genomic_DNA"/>
</dbReference>
<dbReference type="AlphaFoldDB" id="K2RTC7"/>
<evidence type="ECO:0000313" key="2">
    <source>
        <dbReference type="EMBL" id="EKG17998.1"/>
    </source>
</evidence>
<dbReference type="SUPFAM" id="SSF53098">
    <property type="entry name" value="Ribonuclease H-like"/>
    <property type="match status" value="1"/>
</dbReference>
<reference evidence="2 3" key="1">
    <citation type="journal article" date="2012" name="BMC Genomics">
        <title>Tools to kill: Genome of one of the most destructive plant pathogenic fungi Macrophomina phaseolina.</title>
        <authorList>
            <person name="Islam M.S."/>
            <person name="Haque M.S."/>
            <person name="Islam M.M."/>
            <person name="Emdad E.M."/>
            <person name="Halim A."/>
            <person name="Hossen Q.M.M."/>
            <person name="Hossain M.Z."/>
            <person name="Ahmed B."/>
            <person name="Rahim S."/>
            <person name="Rahman M.S."/>
            <person name="Alam M.M."/>
            <person name="Hou S."/>
            <person name="Wan X."/>
            <person name="Saito J.A."/>
            <person name="Alam M."/>
        </authorList>
    </citation>
    <scope>NUCLEOTIDE SEQUENCE [LARGE SCALE GENOMIC DNA]</scope>
    <source>
        <strain evidence="2 3">MS6</strain>
    </source>
</reference>
<evidence type="ECO:0000259" key="1">
    <source>
        <dbReference type="Pfam" id="PF02171"/>
    </source>
</evidence>
<organism evidence="2 3">
    <name type="scientific">Macrophomina phaseolina (strain MS6)</name>
    <name type="common">Charcoal rot fungus</name>
    <dbReference type="NCBI Taxonomy" id="1126212"/>
    <lineage>
        <taxon>Eukaryota</taxon>
        <taxon>Fungi</taxon>
        <taxon>Dikarya</taxon>
        <taxon>Ascomycota</taxon>
        <taxon>Pezizomycotina</taxon>
        <taxon>Dothideomycetes</taxon>
        <taxon>Dothideomycetes incertae sedis</taxon>
        <taxon>Botryosphaeriales</taxon>
        <taxon>Botryosphaeriaceae</taxon>
        <taxon>Macrophomina</taxon>
    </lineage>
</organism>
<feature type="domain" description="Piwi" evidence="1">
    <location>
        <begin position="4"/>
        <end position="91"/>
    </location>
</feature>
<dbReference type="Gene3D" id="3.30.420.10">
    <property type="entry name" value="Ribonuclease H-like superfamily/Ribonuclease H"/>
    <property type="match status" value="1"/>
</dbReference>
<comment type="caution">
    <text evidence="2">The sequence shown here is derived from an EMBL/GenBank/DDBJ whole genome shotgun (WGS) entry which is preliminary data.</text>
</comment>
<evidence type="ECO:0000313" key="3">
    <source>
        <dbReference type="Proteomes" id="UP000007129"/>
    </source>
</evidence>
<dbReference type="InParanoid" id="K2RTC7"/>
<protein>
    <recommendedName>
        <fullName evidence="1">Piwi domain-containing protein</fullName>
    </recommendedName>
</protein>
<dbReference type="InterPro" id="IPR036397">
    <property type="entry name" value="RNaseH_sf"/>
</dbReference>
<dbReference type="GO" id="GO:0003676">
    <property type="term" value="F:nucleic acid binding"/>
    <property type="evidence" value="ECO:0007669"/>
    <property type="project" value="InterPro"/>
</dbReference>
<dbReference type="Pfam" id="PF02171">
    <property type="entry name" value="Piwi"/>
    <property type="match status" value="1"/>
</dbReference>
<dbReference type="VEuPathDB" id="FungiDB:MPH_04688"/>